<dbReference type="Proteomes" id="UP001386955">
    <property type="component" value="Unassembled WGS sequence"/>
</dbReference>
<organism evidence="1 2">
    <name type="scientific">Psophocarpus tetragonolobus</name>
    <name type="common">Winged bean</name>
    <name type="synonym">Dolichos tetragonolobus</name>
    <dbReference type="NCBI Taxonomy" id="3891"/>
    <lineage>
        <taxon>Eukaryota</taxon>
        <taxon>Viridiplantae</taxon>
        <taxon>Streptophyta</taxon>
        <taxon>Embryophyta</taxon>
        <taxon>Tracheophyta</taxon>
        <taxon>Spermatophyta</taxon>
        <taxon>Magnoliopsida</taxon>
        <taxon>eudicotyledons</taxon>
        <taxon>Gunneridae</taxon>
        <taxon>Pentapetalae</taxon>
        <taxon>rosids</taxon>
        <taxon>fabids</taxon>
        <taxon>Fabales</taxon>
        <taxon>Fabaceae</taxon>
        <taxon>Papilionoideae</taxon>
        <taxon>50 kb inversion clade</taxon>
        <taxon>NPAAA clade</taxon>
        <taxon>indigoferoid/millettioid clade</taxon>
        <taxon>Phaseoleae</taxon>
        <taxon>Psophocarpus</taxon>
    </lineage>
</organism>
<dbReference type="AlphaFoldDB" id="A0AAN9XDS4"/>
<sequence length="96" mass="10873">MEWGELRVDIHMEMGLGTDEDSEMFLQLWSSPEPSKKASRNNFNDMYRFKRNVGELLCNVPPVEVASMILGTCYANTNNISEGVTTEEMCCADKCL</sequence>
<proteinExistence type="predicted"/>
<evidence type="ECO:0000313" key="1">
    <source>
        <dbReference type="EMBL" id="KAK7388813.1"/>
    </source>
</evidence>
<comment type="caution">
    <text evidence="1">The sequence shown here is derived from an EMBL/GenBank/DDBJ whole genome shotgun (WGS) entry which is preliminary data.</text>
</comment>
<dbReference type="EMBL" id="JAYMYS010000006">
    <property type="protein sequence ID" value="KAK7388813.1"/>
    <property type="molecule type" value="Genomic_DNA"/>
</dbReference>
<keyword evidence="2" id="KW-1185">Reference proteome</keyword>
<reference evidence="1 2" key="1">
    <citation type="submission" date="2024-01" db="EMBL/GenBank/DDBJ databases">
        <title>The genomes of 5 underutilized Papilionoideae crops provide insights into root nodulation and disease resistanc.</title>
        <authorList>
            <person name="Jiang F."/>
        </authorList>
    </citation>
    <scope>NUCLEOTIDE SEQUENCE [LARGE SCALE GENOMIC DNA]</scope>
    <source>
        <strain evidence="1">DUOXIRENSHENG_FW03</strain>
        <tissue evidence="1">Leaves</tissue>
    </source>
</reference>
<protein>
    <submittedName>
        <fullName evidence="1">Uncharacterized protein</fullName>
    </submittedName>
</protein>
<name>A0AAN9XDS4_PSOTE</name>
<gene>
    <name evidence="1" type="ORF">VNO78_23640</name>
</gene>
<accession>A0AAN9XDS4</accession>
<evidence type="ECO:0000313" key="2">
    <source>
        <dbReference type="Proteomes" id="UP001386955"/>
    </source>
</evidence>